<evidence type="ECO:0000256" key="2">
    <source>
        <dbReference type="ARBA" id="ARBA00022475"/>
    </source>
</evidence>
<feature type="transmembrane region" description="Helical" evidence="7">
    <location>
        <begin position="228"/>
        <end position="250"/>
    </location>
</feature>
<evidence type="ECO:0000313" key="8">
    <source>
        <dbReference type="EMBL" id="MDR6765836.1"/>
    </source>
</evidence>
<sequence>MATPTLHADTQVGSNRHTTSGWRHWPQQAWWPWLTRSVAIAFFAVVAALIFRQARTVDWPAVLQALRDLPTAALALGGALALLSHFTYGSFDWVGRHCSGHRLPRGTTLAIAMTSYPFTLNLGSLIGGVGVRYRLYARRGVDPGTIGQVVGTSIVTNWVGYLLLAGVLAWLWQPPAVAGWAVTPWQWRLGGSVLGCLPLVYLALCTVRKGRALTLRGHAFPLPRWPVALWQIAASATNWMLMGAALWTVLQHQVPYPAALATVLLGAVAGLVLRVPAGLGVLEAVGVALLATDALGQEQVLAALLAYRALYYFGPLLLAAVALGVAELRWRQRPTQDA</sequence>
<evidence type="ECO:0000313" key="9">
    <source>
        <dbReference type="EMBL" id="MDR6836273.1"/>
    </source>
</evidence>
<feature type="transmembrane region" description="Helical" evidence="7">
    <location>
        <begin position="72"/>
        <end position="91"/>
    </location>
</feature>
<comment type="subcellular location">
    <subcellularLocation>
        <location evidence="1">Cell membrane</location>
        <topology evidence="1">Multi-pass membrane protein</topology>
    </subcellularLocation>
</comment>
<comment type="caution">
    <text evidence="8">The sequence shown here is derived from an EMBL/GenBank/DDBJ whole genome shotgun (WGS) entry which is preliminary data.</text>
</comment>
<feature type="compositionally biased region" description="Polar residues" evidence="6">
    <location>
        <begin position="11"/>
        <end position="20"/>
    </location>
</feature>
<evidence type="ECO:0000313" key="10">
    <source>
        <dbReference type="Proteomes" id="UP001249076"/>
    </source>
</evidence>
<evidence type="ECO:0000256" key="3">
    <source>
        <dbReference type="ARBA" id="ARBA00022692"/>
    </source>
</evidence>
<dbReference type="InterPro" id="IPR022791">
    <property type="entry name" value="L-PG_synthase/AglD"/>
</dbReference>
<feature type="transmembrane region" description="Helical" evidence="7">
    <location>
        <begin position="30"/>
        <end position="51"/>
    </location>
</feature>
<dbReference type="EMBL" id="JAVDTL010000001">
    <property type="protein sequence ID" value="MDR6765836.1"/>
    <property type="molecule type" value="Genomic_DNA"/>
</dbReference>
<name>A0AAJ2C4Y3_ACIDE</name>
<reference evidence="8 10" key="1">
    <citation type="submission" date="2023-07" db="EMBL/GenBank/DDBJ databases">
        <title>Sorghum-associated microbial communities from plants grown in Nebraska, USA.</title>
        <authorList>
            <person name="Schachtman D."/>
        </authorList>
    </citation>
    <scope>NUCLEOTIDE SEQUENCE</scope>
    <source>
        <strain evidence="9 10">BE105</strain>
        <strain evidence="8">BE69</strain>
    </source>
</reference>
<feature type="transmembrane region" description="Helical" evidence="7">
    <location>
        <begin position="309"/>
        <end position="326"/>
    </location>
</feature>
<dbReference type="Pfam" id="PF03706">
    <property type="entry name" value="LPG_synthase_TM"/>
    <property type="match status" value="1"/>
</dbReference>
<protein>
    <submittedName>
        <fullName evidence="8">Uncharacterized membrane protein YbhN (UPF0104 family)</fullName>
    </submittedName>
</protein>
<keyword evidence="5 7" id="KW-0472">Membrane</keyword>
<evidence type="ECO:0000313" key="11">
    <source>
        <dbReference type="Proteomes" id="UP001253458"/>
    </source>
</evidence>
<organism evidence="8 11">
    <name type="scientific">Acidovorax delafieldii</name>
    <name type="common">Pseudomonas delafieldii</name>
    <dbReference type="NCBI Taxonomy" id="47920"/>
    <lineage>
        <taxon>Bacteria</taxon>
        <taxon>Pseudomonadati</taxon>
        <taxon>Pseudomonadota</taxon>
        <taxon>Betaproteobacteria</taxon>
        <taxon>Burkholderiales</taxon>
        <taxon>Comamonadaceae</taxon>
        <taxon>Acidovorax</taxon>
    </lineage>
</organism>
<dbReference type="GO" id="GO:0005886">
    <property type="term" value="C:plasma membrane"/>
    <property type="evidence" value="ECO:0007669"/>
    <property type="project" value="UniProtKB-SubCell"/>
</dbReference>
<dbReference type="EMBL" id="JAVDTS010000001">
    <property type="protein sequence ID" value="MDR6836273.1"/>
    <property type="molecule type" value="Genomic_DNA"/>
</dbReference>
<dbReference type="AlphaFoldDB" id="A0AAJ2C4Y3"/>
<dbReference type="RefSeq" id="WP_209816204.1">
    <property type="nucleotide sequence ID" value="NZ_JAVDTL010000001.1"/>
</dbReference>
<evidence type="ECO:0000256" key="6">
    <source>
        <dbReference type="SAM" id="MobiDB-lite"/>
    </source>
</evidence>
<keyword evidence="2" id="KW-1003">Cell membrane</keyword>
<evidence type="ECO:0000256" key="4">
    <source>
        <dbReference type="ARBA" id="ARBA00022989"/>
    </source>
</evidence>
<gene>
    <name evidence="8" type="ORF">J2W88_001094</name>
    <name evidence="9" type="ORF">J2W93_001094</name>
</gene>
<evidence type="ECO:0000256" key="1">
    <source>
        <dbReference type="ARBA" id="ARBA00004651"/>
    </source>
</evidence>
<feature type="transmembrane region" description="Helical" evidence="7">
    <location>
        <begin position="185"/>
        <end position="207"/>
    </location>
</feature>
<feature type="transmembrane region" description="Helical" evidence="7">
    <location>
        <begin position="280"/>
        <end position="297"/>
    </location>
</feature>
<evidence type="ECO:0000256" key="5">
    <source>
        <dbReference type="ARBA" id="ARBA00023136"/>
    </source>
</evidence>
<proteinExistence type="predicted"/>
<feature type="transmembrane region" description="Helical" evidence="7">
    <location>
        <begin position="111"/>
        <end position="133"/>
    </location>
</feature>
<keyword evidence="4 7" id="KW-1133">Transmembrane helix</keyword>
<keyword evidence="3 7" id="KW-0812">Transmembrane</keyword>
<accession>A0AAJ2C4Y3</accession>
<feature type="region of interest" description="Disordered" evidence="6">
    <location>
        <begin position="1"/>
        <end position="20"/>
    </location>
</feature>
<dbReference type="Proteomes" id="UP001253458">
    <property type="component" value="Unassembled WGS sequence"/>
</dbReference>
<keyword evidence="10" id="KW-1185">Reference proteome</keyword>
<dbReference type="Proteomes" id="UP001249076">
    <property type="component" value="Unassembled WGS sequence"/>
</dbReference>
<feature type="transmembrane region" description="Helical" evidence="7">
    <location>
        <begin position="154"/>
        <end position="173"/>
    </location>
</feature>
<evidence type="ECO:0000256" key="7">
    <source>
        <dbReference type="SAM" id="Phobius"/>
    </source>
</evidence>